<feature type="domain" description="ABC transporter" evidence="9">
    <location>
        <begin position="3"/>
        <end position="234"/>
    </location>
</feature>
<evidence type="ECO:0000256" key="4">
    <source>
        <dbReference type="ARBA" id="ARBA00022741"/>
    </source>
</evidence>
<dbReference type="GO" id="GO:0043190">
    <property type="term" value="C:ATP-binding cassette (ABC) transporter complex"/>
    <property type="evidence" value="ECO:0007669"/>
    <property type="project" value="InterPro"/>
</dbReference>
<dbReference type="GO" id="GO:0016887">
    <property type="term" value="F:ATP hydrolysis activity"/>
    <property type="evidence" value="ECO:0007669"/>
    <property type="project" value="InterPro"/>
</dbReference>
<dbReference type="RefSeq" id="WP_124795444.1">
    <property type="nucleotide sequence ID" value="NZ_RQYC01000012.1"/>
</dbReference>
<dbReference type="FunFam" id="3.40.50.300:FF:000425">
    <property type="entry name" value="Probable ABC transporter, ATP-binding subunit"/>
    <property type="match status" value="1"/>
</dbReference>
<dbReference type="Gene3D" id="3.40.50.300">
    <property type="entry name" value="P-loop containing nucleotide triphosphate hydrolases"/>
    <property type="match status" value="1"/>
</dbReference>
<dbReference type="OrthoDB" id="5298774at2"/>
<dbReference type="GO" id="GO:0015408">
    <property type="term" value="F:ABC-type ferric iron transporter activity"/>
    <property type="evidence" value="ECO:0007669"/>
    <property type="project" value="InterPro"/>
</dbReference>
<dbReference type="GO" id="GO:0005524">
    <property type="term" value="F:ATP binding"/>
    <property type="evidence" value="ECO:0007669"/>
    <property type="project" value="UniProtKB-KW"/>
</dbReference>
<dbReference type="PANTHER" id="PTHR42781">
    <property type="entry name" value="SPERMIDINE/PUTRESCINE IMPORT ATP-BINDING PROTEIN POTA"/>
    <property type="match status" value="1"/>
</dbReference>
<evidence type="ECO:0000259" key="9">
    <source>
        <dbReference type="PROSITE" id="PS50893"/>
    </source>
</evidence>
<proteinExistence type="predicted"/>
<keyword evidence="8" id="KW-0472">Membrane</keyword>
<evidence type="ECO:0000256" key="8">
    <source>
        <dbReference type="ARBA" id="ARBA00023136"/>
    </source>
</evidence>
<keyword evidence="6" id="KW-0408">Iron</keyword>
<dbReference type="InterPro" id="IPR003439">
    <property type="entry name" value="ABC_transporter-like_ATP-bd"/>
</dbReference>
<name>A0A3P2A2P4_9NEIS</name>
<dbReference type="STRING" id="1121352.GCA_000620925_01067"/>
<dbReference type="SUPFAM" id="SSF50331">
    <property type="entry name" value="MOP-like"/>
    <property type="match status" value="1"/>
</dbReference>
<dbReference type="PANTHER" id="PTHR42781:SF4">
    <property type="entry name" value="SPERMIDINE_PUTRESCINE IMPORT ATP-BINDING PROTEIN POTA"/>
    <property type="match status" value="1"/>
</dbReference>
<keyword evidence="2" id="KW-1003">Cell membrane</keyword>
<keyword evidence="3" id="KW-0410">Iron transport</keyword>
<comment type="caution">
    <text evidence="10">The sequence shown here is derived from an EMBL/GenBank/DDBJ whole genome shotgun (WGS) entry which is preliminary data.</text>
</comment>
<dbReference type="PROSITE" id="PS00211">
    <property type="entry name" value="ABC_TRANSPORTER_1"/>
    <property type="match status" value="1"/>
</dbReference>
<dbReference type="SMART" id="SM00382">
    <property type="entry name" value="AAA"/>
    <property type="match status" value="1"/>
</dbReference>
<reference evidence="10 11" key="1">
    <citation type="submission" date="2018-11" db="EMBL/GenBank/DDBJ databases">
        <title>Genomes From Bacteria Associated with the Canine Oral Cavity: a Test Case for Automated Genome-Based Taxonomic Assignment.</title>
        <authorList>
            <person name="Coil D.A."/>
            <person name="Jospin G."/>
            <person name="Darling A.E."/>
            <person name="Wallis C."/>
            <person name="Davis I.J."/>
            <person name="Harris S."/>
            <person name="Eisen J.A."/>
            <person name="Holcombe L.J."/>
            <person name="O'Flynn C."/>
        </authorList>
    </citation>
    <scope>NUCLEOTIDE SEQUENCE [LARGE SCALE GENOMIC DNA]</scope>
    <source>
        <strain evidence="10 11">COT-280</strain>
    </source>
</reference>
<dbReference type="PROSITE" id="PS50893">
    <property type="entry name" value="ABC_TRANSPORTER_2"/>
    <property type="match status" value="1"/>
</dbReference>
<evidence type="ECO:0000256" key="1">
    <source>
        <dbReference type="ARBA" id="ARBA00022448"/>
    </source>
</evidence>
<evidence type="ECO:0000256" key="6">
    <source>
        <dbReference type="ARBA" id="ARBA00023004"/>
    </source>
</evidence>
<dbReference type="AlphaFoldDB" id="A0A3P2A2P4"/>
<dbReference type="EMBL" id="RQYC01000012">
    <property type="protein sequence ID" value="RRD89697.1"/>
    <property type="molecule type" value="Genomic_DNA"/>
</dbReference>
<keyword evidence="5 10" id="KW-0067">ATP-binding</keyword>
<dbReference type="InterPro" id="IPR017871">
    <property type="entry name" value="ABC_transporter-like_CS"/>
</dbReference>
<keyword evidence="7" id="KW-0406">Ion transport</keyword>
<evidence type="ECO:0000313" key="11">
    <source>
        <dbReference type="Proteomes" id="UP000269923"/>
    </source>
</evidence>
<dbReference type="Pfam" id="PF00005">
    <property type="entry name" value="ABC_tran"/>
    <property type="match status" value="1"/>
</dbReference>
<dbReference type="InterPro" id="IPR013611">
    <property type="entry name" value="Transp-assoc_OB_typ2"/>
</dbReference>
<dbReference type="SUPFAM" id="SSF52540">
    <property type="entry name" value="P-loop containing nucleoside triphosphate hydrolases"/>
    <property type="match status" value="1"/>
</dbReference>
<evidence type="ECO:0000256" key="5">
    <source>
        <dbReference type="ARBA" id="ARBA00022840"/>
    </source>
</evidence>
<dbReference type="GO" id="GO:0015697">
    <property type="term" value="P:quaternary ammonium group transport"/>
    <property type="evidence" value="ECO:0007669"/>
    <property type="project" value="UniProtKB-ARBA"/>
</dbReference>
<dbReference type="CDD" id="cd03259">
    <property type="entry name" value="ABC_Carb_Solutes_like"/>
    <property type="match status" value="1"/>
</dbReference>
<dbReference type="InterPro" id="IPR008995">
    <property type="entry name" value="Mo/tungstate-bd_C_term_dom"/>
</dbReference>
<evidence type="ECO:0000256" key="2">
    <source>
        <dbReference type="ARBA" id="ARBA00022475"/>
    </source>
</evidence>
<keyword evidence="11" id="KW-1185">Reference proteome</keyword>
<organism evidence="10 11">
    <name type="scientific">Conchiformibius steedae</name>
    <dbReference type="NCBI Taxonomy" id="153493"/>
    <lineage>
        <taxon>Bacteria</taxon>
        <taxon>Pseudomonadati</taxon>
        <taxon>Pseudomonadota</taxon>
        <taxon>Betaproteobacteria</taxon>
        <taxon>Neisseriales</taxon>
        <taxon>Neisseriaceae</taxon>
        <taxon>Conchiformibius</taxon>
    </lineage>
</organism>
<gene>
    <name evidence="10" type="ORF">EII21_08080</name>
</gene>
<dbReference type="Proteomes" id="UP000269923">
    <property type="component" value="Unassembled WGS sequence"/>
</dbReference>
<evidence type="ECO:0000256" key="7">
    <source>
        <dbReference type="ARBA" id="ARBA00023065"/>
    </source>
</evidence>
<evidence type="ECO:0000256" key="3">
    <source>
        <dbReference type="ARBA" id="ARBA00022496"/>
    </source>
</evidence>
<sequence length="340" mass="36929">MILEISNLNLAFGGKPVLNGFGFALAEGETACLLGHSGCGKTTALRCIAGFETAASGNIALKGRTLFAAGSENIPPHRRRIGMVFQDYALFPHLNVAANIAFGIAKQPDRQRRVDELLELIGLTGYGKQYPHQLSGGQQQRVALARALAPRPDLILLDEPFSSLDADLRARLSQEVRQLLKQEHTSAILVTHDQNEAFAMADKIGMMAHGTLQQWDSPQNLYRRPATPDVAAFIGQGAWLNGTVAADGTVETALGRTAAVLPAQHSDKVRLLVRPEHLSAAEDNANARISECTFTGSHFRYHVILDNGESLYWLDSQHRPADSRICLCFAENATPAAFNI</sequence>
<dbReference type="InterPro" id="IPR015853">
    <property type="entry name" value="ABC_transpr_FbpC"/>
</dbReference>
<keyword evidence="4" id="KW-0547">Nucleotide-binding</keyword>
<dbReference type="InterPro" id="IPR050093">
    <property type="entry name" value="ABC_SmlMolc_Importer"/>
</dbReference>
<keyword evidence="1" id="KW-0813">Transport</keyword>
<dbReference type="Pfam" id="PF08402">
    <property type="entry name" value="TOBE_2"/>
    <property type="match status" value="1"/>
</dbReference>
<accession>A0A3P2A2P4</accession>
<dbReference type="InterPro" id="IPR003593">
    <property type="entry name" value="AAA+_ATPase"/>
</dbReference>
<dbReference type="InterPro" id="IPR027417">
    <property type="entry name" value="P-loop_NTPase"/>
</dbReference>
<dbReference type="Gene3D" id="2.40.50.100">
    <property type="match status" value="1"/>
</dbReference>
<evidence type="ECO:0000313" key="10">
    <source>
        <dbReference type="EMBL" id="RRD89697.1"/>
    </source>
</evidence>
<protein>
    <submittedName>
        <fullName evidence="10">ABC transporter ATP-binding protein</fullName>
    </submittedName>
</protein>